<keyword evidence="10" id="KW-1185">Reference proteome</keyword>
<gene>
    <name evidence="9" type="primary">PROM1</name>
</gene>
<dbReference type="PANTHER" id="PTHR22730">
    <property type="entry name" value="PROMININ PROM PROTEIN"/>
    <property type="match status" value="1"/>
</dbReference>
<evidence type="ECO:0000256" key="6">
    <source>
        <dbReference type="ARBA" id="ARBA00023180"/>
    </source>
</evidence>
<dbReference type="GO" id="GO:0042622">
    <property type="term" value="C:photoreceptor outer segment membrane"/>
    <property type="evidence" value="ECO:0007669"/>
    <property type="project" value="Ensembl"/>
</dbReference>
<dbReference type="Proteomes" id="UP000694426">
    <property type="component" value="Unplaced"/>
</dbReference>
<dbReference type="GO" id="GO:0045296">
    <property type="term" value="F:cadherin binding"/>
    <property type="evidence" value="ECO:0007669"/>
    <property type="project" value="Ensembl"/>
</dbReference>
<dbReference type="GO" id="GO:0005793">
    <property type="term" value="C:endoplasmic reticulum-Golgi intermediate compartment"/>
    <property type="evidence" value="ECO:0007669"/>
    <property type="project" value="Ensembl"/>
</dbReference>
<comment type="similarity">
    <text evidence="2">Belongs to the prominin family.</text>
</comment>
<dbReference type="GO" id="GO:0072112">
    <property type="term" value="P:podocyte differentiation"/>
    <property type="evidence" value="ECO:0007669"/>
    <property type="project" value="Ensembl"/>
</dbReference>
<evidence type="ECO:0000256" key="3">
    <source>
        <dbReference type="ARBA" id="ARBA00022692"/>
    </source>
</evidence>
<keyword evidence="3 7" id="KW-0812">Transmembrane</keyword>
<protein>
    <submittedName>
        <fullName evidence="9">Prominin 1</fullName>
    </submittedName>
</protein>
<evidence type="ECO:0000313" key="10">
    <source>
        <dbReference type="Proteomes" id="UP000694426"/>
    </source>
</evidence>
<evidence type="ECO:0000256" key="8">
    <source>
        <dbReference type="SAM" id="SignalP"/>
    </source>
</evidence>
<name>A0A8B9CBI9_9AVES</name>
<feature type="transmembrane region" description="Helical" evidence="7">
    <location>
        <begin position="484"/>
        <end position="508"/>
    </location>
</feature>
<evidence type="ECO:0000256" key="4">
    <source>
        <dbReference type="ARBA" id="ARBA00022989"/>
    </source>
</evidence>
<dbReference type="GO" id="GO:0072139">
    <property type="term" value="P:glomerular parietal epithelial cell differentiation"/>
    <property type="evidence" value="ECO:0007669"/>
    <property type="project" value="Ensembl"/>
</dbReference>
<dbReference type="GeneTree" id="ENSGT00530000063586"/>
<dbReference type="InterPro" id="IPR008795">
    <property type="entry name" value="Prominin"/>
</dbReference>
<reference evidence="9" key="2">
    <citation type="submission" date="2025-09" db="UniProtKB">
        <authorList>
            <consortium name="Ensembl"/>
        </authorList>
    </citation>
    <scope>IDENTIFICATION</scope>
</reference>
<keyword evidence="4 7" id="KW-1133">Transmembrane helix</keyword>
<evidence type="ECO:0000313" key="9">
    <source>
        <dbReference type="Ensembl" id="ENSABRP00000016604.1"/>
    </source>
</evidence>
<feature type="transmembrane region" description="Helical" evidence="7">
    <location>
        <begin position="159"/>
        <end position="181"/>
    </location>
</feature>
<dbReference type="GO" id="GO:0071914">
    <property type="term" value="C:prominosome"/>
    <property type="evidence" value="ECO:0007669"/>
    <property type="project" value="TreeGrafter"/>
</dbReference>
<evidence type="ECO:0000256" key="7">
    <source>
        <dbReference type="SAM" id="Phobius"/>
    </source>
</evidence>
<reference evidence="9" key="1">
    <citation type="submission" date="2025-08" db="UniProtKB">
        <authorList>
            <consortium name="Ensembl"/>
        </authorList>
    </citation>
    <scope>IDENTIFICATION</scope>
</reference>
<comment type="subcellular location">
    <subcellularLocation>
        <location evidence="1">Cell projection</location>
        <location evidence="1">Microvillus membrane</location>
        <topology evidence="1">Multi-pass membrane protein</topology>
    </subcellularLocation>
</comment>
<dbReference type="AlphaFoldDB" id="A0A8B9CBI9"/>
<evidence type="ECO:0000256" key="2">
    <source>
        <dbReference type="ARBA" id="ARBA00006058"/>
    </source>
</evidence>
<sequence length="875" mass="97264">MAVELCLLLLLLFCGSTVSEVQPIYKPPPGTLDFGFVPAKTYDTGAYHEPGPIGILFKIVHAFLYLVQPNPFPQDLIRKVAQQKFGNTQGDYQKPENVVLTLQAIYYEIGFIVSAALGLLFILLLPLVGLCFCMCRCCDNCGGEMHQRQKKNADCQRSCFATFLFVASLIISVGVLCAYAANQHLTSQVRGAKKLVNSNFKDLKVFLNDTPAQIDYLVSQYNTTKDKALSDLNNVGPLLGSRVQEQLGKEVRPALDAALTMAGAIRETKEALENVSVSVEVLQEGTERLHANLTDVKMHLSNTLNDSACSAAQAASTCNIIRNSLNQLNINANFSGLPGVSSQLAKVNDVLKIDLSSLVQKGYAAFNDTPDLVVNQTKNILSDIKNVLESIGSNISSFTKTLPVQKILADLTIYLTQSEAYVQDYFPVVEQYDFYRWLGCLILCCMVVLIVVFYYLGLLCGTCGYDKHASPTTRGCISNTGGNFLMAGVGFSFLFSWVLMIVVVLTFVTGGNVEKLVCEPFEDKTLFKVLDTPYLLNQHWKNYLSGMLFKNPNINLTFEKVYSDCKENKGIYTSLHLEHLFNINEFLNVSMYTEDVALRIEHIQINLSKIILLDEIGKENLLNFSSSGIDGINFGAYLTEINKSVTKVDLLSFANDLEARADQLPKGALENALKGHANNIRMIHNQQVVPLEQAMKYVKARSTLNQSIRLLKRTSSELMVKVKNVISAVNAAQLLINNNASLVIVQETKKYMDTIVGYFEQYIDWVKESIAMEVAACKPIANVIDTAVDIFLCSYVTDSVNTFWFGLGGSSIFLIPAIIFAVKLSKYYRRMDTEDVYDDVETIPMKNTENGNNGYHKEHLYGIHNPVITSSVEQW</sequence>
<dbReference type="GO" id="GO:0070062">
    <property type="term" value="C:extracellular exosome"/>
    <property type="evidence" value="ECO:0007669"/>
    <property type="project" value="Ensembl"/>
</dbReference>
<dbReference type="GO" id="GO:0042805">
    <property type="term" value="F:actinin binding"/>
    <property type="evidence" value="ECO:0007669"/>
    <property type="project" value="Ensembl"/>
</dbReference>
<dbReference type="GO" id="GO:0015485">
    <property type="term" value="F:cholesterol binding"/>
    <property type="evidence" value="ECO:0007669"/>
    <property type="project" value="TreeGrafter"/>
</dbReference>
<keyword evidence="5 7" id="KW-0472">Membrane</keyword>
<dbReference type="GO" id="GO:0060219">
    <property type="term" value="P:camera-type eye photoreceptor cell differentiation"/>
    <property type="evidence" value="ECO:0007669"/>
    <property type="project" value="Ensembl"/>
</dbReference>
<dbReference type="GO" id="GO:0031528">
    <property type="term" value="C:microvillus membrane"/>
    <property type="evidence" value="ECO:0007669"/>
    <property type="project" value="UniProtKB-SubCell"/>
</dbReference>
<organism evidence="9 10">
    <name type="scientific">Anser brachyrhynchus</name>
    <name type="common">Pink-footed goose</name>
    <dbReference type="NCBI Taxonomy" id="132585"/>
    <lineage>
        <taxon>Eukaryota</taxon>
        <taxon>Metazoa</taxon>
        <taxon>Chordata</taxon>
        <taxon>Craniata</taxon>
        <taxon>Vertebrata</taxon>
        <taxon>Euteleostomi</taxon>
        <taxon>Archelosauria</taxon>
        <taxon>Archosauria</taxon>
        <taxon>Dinosauria</taxon>
        <taxon>Saurischia</taxon>
        <taxon>Theropoda</taxon>
        <taxon>Coelurosauria</taxon>
        <taxon>Aves</taxon>
        <taxon>Neognathae</taxon>
        <taxon>Galloanserae</taxon>
        <taxon>Anseriformes</taxon>
        <taxon>Anatidae</taxon>
        <taxon>Anserinae</taxon>
        <taxon>Anser</taxon>
    </lineage>
</organism>
<dbReference type="GO" id="GO:2000768">
    <property type="term" value="P:positive regulation of nephron tubule epithelial cell differentiation"/>
    <property type="evidence" value="ECO:0007669"/>
    <property type="project" value="Ensembl"/>
</dbReference>
<keyword evidence="6" id="KW-0325">Glycoprotein</keyword>
<dbReference type="Ensembl" id="ENSABRT00000023649.1">
    <property type="protein sequence ID" value="ENSABRP00000016604.1"/>
    <property type="gene ID" value="ENSABRG00000014568.1"/>
</dbReference>
<proteinExistence type="inferred from homology"/>
<dbReference type="GO" id="GO:0009986">
    <property type="term" value="C:cell surface"/>
    <property type="evidence" value="ECO:0007669"/>
    <property type="project" value="Ensembl"/>
</dbReference>
<dbReference type="GO" id="GO:0016324">
    <property type="term" value="C:apical plasma membrane"/>
    <property type="evidence" value="ECO:0007669"/>
    <property type="project" value="TreeGrafter"/>
</dbReference>
<dbReference type="Pfam" id="PF05478">
    <property type="entry name" value="Prominin"/>
    <property type="match status" value="1"/>
</dbReference>
<feature type="transmembrane region" description="Helical" evidence="7">
    <location>
        <begin position="434"/>
        <end position="463"/>
    </location>
</feature>
<feature type="signal peptide" evidence="8">
    <location>
        <begin position="1"/>
        <end position="19"/>
    </location>
</feature>
<dbReference type="PANTHER" id="PTHR22730:SF3">
    <property type="entry name" value="PROMININ-1"/>
    <property type="match status" value="1"/>
</dbReference>
<feature type="transmembrane region" description="Helical" evidence="7">
    <location>
        <begin position="803"/>
        <end position="822"/>
    </location>
</feature>
<evidence type="ECO:0000256" key="1">
    <source>
        <dbReference type="ARBA" id="ARBA00004475"/>
    </source>
</evidence>
<evidence type="ECO:0000256" key="5">
    <source>
        <dbReference type="ARBA" id="ARBA00023136"/>
    </source>
</evidence>
<dbReference type="GO" id="GO:0045494">
    <property type="term" value="P:photoreceptor cell maintenance"/>
    <property type="evidence" value="ECO:0007669"/>
    <property type="project" value="Ensembl"/>
</dbReference>
<feature type="transmembrane region" description="Helical" evidence="7">
    <location>
        <begin position="105"/>
        <end position="138"/>
    </location>
</feature>
<keyword evidence="8" id="KW-0732">Signal</keyword>
<accession>A0A8B9CBI9</accession>
<feature type="chain" id="PRO_5034335228" evidence="8">
    <location>
        <begin position="20"/>
        <end position="875"/>
    </location>
</feature>
<dbReference type="GO" id="GO:0005783">
    <property type="term" value="C:endoplasmic reticulum"/>
    <property type="evidence" value="ECO:0007669"/>
    <property type="project" value="Ensembl"/>
</dbReference>